<dbReference type="EMBL" id="BGZK01000020">
    <property type="protein sequence ID" value="GBP06003.1"/>
    <property type="molecule type" value="Genomic_DNA"/>
</dbReference>
<proteinExistence type="predicted"/>
<name>A0A4C1SUT5_EUMVA</name>
<evidence type="ECO:0000313" key="2">
    <source>
        <dbReference type="Proteomes" id="UP000299102"/>
    </source>
</evidence>
<protein>
    <submittedName>
        <fullName evidence="1">Uncharacterized protein</fullName>
    </submittedName>
</protein>
<dbReference type="AlphaFoldDB" id="A0A4C1SUT5"/>
<sequence length="147" mass="16319">MMYETRWKAKRNLRFALELLMWPCVKQVTQLDANRPPFCVQRFNAKKSHDGSNSKFRLQFSRAIKVSCVRRERGRGGLCRTKLAFGGSFNSGEAVSRVIDPDSVSAAYKIYGSRIARGHGGAAARPISGPECGNLSSIPRANMLPEV</sequence>
<keyword evidence="2" id="KW-1185">Reference proteome</keyword>
<evidence type="ECO:0000313" key="1">
    <source>
        <dbReference type="EMBL" id="GBP06003.1"/>
    </source>
</evidence>
<dbReference type="Proteomes" id="UP000299102">
    <property type="component" value="Unassembled WGS sequence"/>
</dbReference>
<organism evidence="1 2">
    <name type="scientific">Eumeta variegata</name>
    <name type="common">Bagworm moth</name>
    <name type="synonym">Eumeta japonica</name>
    <dbReference type="NCBI Taxonomy" id="151549"/>
    <lineage>
        <taxon>Eukaryota</taxon>
        <taxon>Metazoa</taxon>
        <taxon>Ecdysozoa</taxon>
        <taxon>Arthropoda</taxon>
        <taxon>Hexapoda</taxon>
        <taxon>Insecta</taxon>
        <taxon>Pterygota</taxon>
        <taxon>Neoptera</taxon>
        <taxon>Endopterygota</taxon>
        <taxon>Lepidoptera</taxon>
        <taxon>Glossata</taxon>
        <taxon>Ditrysia</taxon>
        <taxon>Tineoidea</taxon>
        <taxon>Psychidae</taxon>
        <taxon>Oiketicinae</taxon>
        <taxon>Eumeta</taxon>
    </lineage>
</organism>
<accession>A0A4C1SUT5</accession>
<gene>
    <name evidence="1" type="ORF">EVAR_3257_1</name>
</gene>
<comment type="caution">
    <text evidence="1">The sequence shown here is derived from an EMBL/GenBank/DDBJ whole genome shotgun (WGS) entry which is preliminary data.</text>
</comment>
<reference evidence="1 2" key="1">
    <citation type="journal article" date="2019" name="Commun. Biol.">
        <title>The bagworm genome reveals a unique fibroin gene that provides high tensile strength.</title>
        <authorList>
            <person name="Kono N."/>
            <person name="Nakamura H."/>
            <person name="Ohtoshi R."/>
            <person name="Tomita M."/>
            <person name="Numata K."/>
            <person name="Arakawa K."/>
        </authorList>
    </citation>
    <scope>NUCLEOTIDE SEQUENCE [LARGE SCALE GENOMIC DNA]</scope>
</reference>